<organism evidence="1 2">
    <name type="scientific">Kibdelosporangium aridum</name>
    <dbReference type="NCBI Taxonomy" id="2030"/>
    <lineage>
        <taxon>Bacteria</taxon>
        <taxon>Bacillati</taxon>
        <taxon>Actinomycetota</taxon>
        <taxon>Actinomycetes</taxon>
        <taxon>Pseudonocardiales</taxon>
        <taxon>Pseudonocardiaceae</taxon>
        <taxon>Kibdelosporangium</taxon>
    </lineage>
</organism>
<dbReference type="InterPro" id="IPR027417">
    <property type="entry name" value="P-loop_NTPase"/>
</dbReference>
<dbReference type="SUPFAM" id="SSF52540">
    <property type="entry name" value="P-loop containing nucleoside triphosphate hydrolases"/>
    <property type="match status" value="1"/>
</dbReference>
<dbReference type="PANTHER" id="PTHR47691">
    <property type="entry name" value="REGULATOR-RELATED"/>
    <property type="match status" value="1"/>
</dbReference>
<dbReference type="Gene3D" id="1.10.10.10">
    <property type="entry name" value="Winged helix-like DNA-binding domain superfamily/Winged helix DNA-binding domain"/>
    <property type="match status" value="1"/>
</dbReference>
<reference evidence="1 2" key="1">
    <citation type="submission" date="2018-05" db="EMBL/GenBank/DDBJ databases">
        <title>Evolution of GPA BGCs.</title>
        <authorList>
            <person name="Waglechner N."/>
            <person name="Wright G.D."/>
        </authorList>
    </citation>
    <scope>NUCLEOTIDE SEQUENCE [LARGE SCALE GENOMIC DNA]</scope>
    <source>
        <strain evidence="1 2">A82846</strain>
    </source>
</reference>
<proteinExistence type="predicted"/>
<gene>
    <name evidence="1" type="ORF">DMH04_33225</name>
</gene>
<name>A0A428Z111_KIBAR</name>
<dbReference type="EMBL" id="QHKI01000036">
    <property type="protein sequence ID" value="RSM78528.1"/>
    <property type="molecule type" value="Genomic_DNA"/>
</dbReference>
<dbReference type="Proteomes" id="UP000287547">
    <property type="component" value="Unassembled WGS sequence"/>
</dbReference>
<evidence type="ECO:0008006" key="3">
    <source>
        <dbReference type="Google" id="ProtNLM"/>
    </source>
</evidence>
<dbReference type="RefSeq" id="WP_125727850.1">
    <property type="nucleotide sequence ID" value="NZ_QHKI01000036.1"/>
</dbReference>
<protein>
    <recommendedName>
        <fullName evidence="3">NB-ARC domain-containing protein</fullName>
    </recommendedName>
</protein>
<dbReference type="InterPro" id="IPR036388">
    <property type="entry name" value="WH-like_DNA-bd_sf"/>
</dbReference>
<evidence type="ECO:0000313" key="2">
    <source>
        <dbReference type="Proteomes" id="UP000287547"/>
    </source>
</evidence>
<dbReference type="Gene3D" id="3.40.50.300">
    <property type="entry name" value="P-loop containing nucleotide triphosphate hydrolases"/>
    <property type="match status" value="1"/>
</dbReference>
<accession>A0A428Z111</accession>
<dbReference type="AlphaFoldDB" id="A0A428Z111"/>
<dbReference type="OrthoDB" id="581105at2"/>
<dbReference type="PANTHER" id="PTHR47691:SF3">
    <property type="entry name" value="HTH-TYPE TRANSCRIPTIONAL REGULATOR RV0890C-RELATED"/>
    <property type="match status" value="1"/>
</dbReference>
<comment type="caution">
    <text evidence="1">The sequence shown here is derived from an EMBL/GenBank/DDBJ whole genome shotgun (WGS) entry which is preliminary data.</text>
</comment>
<evidence type="ECO:0000313" key="1">
    <source>
        <dbReference type="EMBL" id="RSM78528.1"/>
    </source>
</evidence>
<sequence length="398" mass="43580">MANCSFQLHAHTAGQSPVAPADAVEALLRAIGVEAQAVPDRLDERAAMWRSRVAGRRILIVLDDAGSHGQVRPLLPGSSRCRVVITTRRRLAALDGATMPLETLPPAEAAELFVRVSGITSAEPAAVGELVRQTGYLPLAIRLSAGRLRNRPKWTVEDLLGELAMAKDRSRAIRAENVAVGAAFDLSYATLPDELKWLFLSLGTHPGIDFDAGVAAALAGVPPDEAHHGLDALYDDHLIDEHVRGRYRLHDLLRDYARGLPTEDTTADATNRLLEYYVDVARQADDLVRGQQPAAPSPRMSTRAEAVAWLDTELPNLVATIEHAASMHASASARLSHLLSRYLVRHGNRHQAIALYETALAAAIVDRRDGNRTVRAPGWDRHWRFTSNWETSEARRAH</sequence>